<evidence type="ECO:0000256" key="8">
    <source>
        <dbReference type="PROSITE-ProRule" id="PRU00703"/>
    </source>
</evidence>
<feature type="transmembrane region" description="Helical" evidence="9">
    <location>
        <begin position="388"/>
        <end position="415"/>
    </location>
</feature>
<keyword evidence="5 9" id="KW-0460">Magnesium</keyword>
<evidence type="ECO:0000256" key="3">
    <source>
        <dbReference type="ARBA" id="ARBA00022448"/>
    </source>
</evidence>
<dbReference type="NCBIfam" id="TIGR00400">
    <property type="entry name" value="mgtE"/>
    <property type="match status" value="1"/>
</dbReference>
<evidence type="ECO:0000256" key="6">
    <source>
        <dbReference type="ARBA" id="ARBA00022989"/>
    </source>
</evidence>
<dbReference type="SMART" id="SM00116">
    <property type="entry name" value="CBS"/>
    <property type="match status" value="2"/>
</dbReference>
<dbReference type="Pfam" id="PF00571">
    <property type="entry name" value="CBS"/>
    <property type="match status" value="2"/>
</dbReference>
<keyword evidence="6 9" id="KW-1133">Transmembrane helix</keyword>
<dbReference type="RefSeq" id="WP_275420686.1">
    <property type="nucleotide sequence ID" value="NZ_CP106877.1"/>
</dbReference>
<keyword evidence="4 9" id="KW-0812">Transmembrane</keyword>
<dbReference type="PROSITE" id="PS51371">
    <property type="entry name" value="CBS"/>
    <property type="match status" value="2"/>
</dbReference>
<feature type="domain" description="CBS" evidence="10">
    <location>
        <begin position="141"/>
        <end position="204"/>
    </location>
</feature>
<dbReference type="Gene3D" id="1.25.60.10">
    <property type="entry name" value="MgtE N-terminal domain-like"/>
    <property type="match status" value="1"/>
</dbReference>
<evidence type="ECO:0000256" key="1">
    <source>
        <dbReference type="ARBA" id="ARBA00004141"/>
    </source>
</evidence>
<comment type="similarity">
    <text evidence="2 9">Belongs to the SLC41A transporter family.</text>
</comment>
<comment type="function">
    <text evidence="9">Acts as a magnesium transporter.</text>
</comment>
<feature type="transmembrane region" description="Helical" evidence="9">
    <location>
        <begin position="427"/>
        <end position="449"/>
    </location>
</feature>
<feature type="transmembrane region" description="Helical" evidence="9">
    <location>
        <begin position="361"/>
        <end position="382"/>
    </location>
</feature>
<organism evidence="11 12">
    <name type="scientific">Fervidibacillus halotolerans</name>
    <dbReference type="NCBI Taxonomy" id="2980027"/>
    <lineage>
        <taxon>Bacteria</taxon>
        <taxon>Bacillati</taxon>
        <taxon>Bacillota</taxon>
        <taxon>Bacilli</taxon>
        <taxon>Bacillales</taxon>
        <taxon>Bacillaceae</taxon>
        <taxon>Fervidibacillus</taxon>
    </lineage>
</organism>
<dbReference type="InterPro" id="IPR038076">
    <property type="entry name" value="MgtE_N_sf"/>
</dbReference>
<dbReference type="Pfam" id="PF01769">
    <property type="entry name" value="MgtE"/>
    <property type="match status" value="1"/>
</dbReference>
<dbReference type="SMART" id="SM00924">
    <property type="entry name" value="MgtE_N"/>
    <property type="match status" value="1"/>
</dbReference>
<reference evidence="11" key="1">
    <citation type="submission" date="2022-09" db="EMBL/GenBank/DDBJ databases">
        <title>Complete Genomes of Fervidibacillus albus and Fervidibacillus halotolerans isolated from tidal flat sediments.</title>
        <authorList>
            <person name="Kwon K.K."/>
            <person name="Yang S.-H."/>
            <person name="Park M.J."/>
            <person name="Oh H.-M."/>
        </authorList>
    </citation>
    <scope>NUCLEOTIDE SEQUENCE</scope>
    <source>
        <strain evidence="11">MEBiC13594</strain>
    </source>
</reference>
<name>A0A9E8M0Y2_9BACI</name>
<evidence type="ECO:0000256" key="4">
    <source>
        <dbReference type="ARBA" id="ARBA00022692"/>
    </source>
</evidence>
<dbReference type="Pfam" id="PF03448">
    <property type="entry name" value="MgtE_N"/>
    <property type="match status" value="1"/>
</dbReference>
<dbReference type="Gene3D" id="1.10.357.20">
    <property type="entry name" value="SLC41 divalent cation transporters, integral membrane domain"/>
    <property type="match status" value="1"/>
</dbReference>
<evidence type="ECO:0000256" key="5">
    <source>
        <dbReference type="ARBA" id="ARBA00022842"/>
    </source>
</evidence>
<dbReference type="InterPro" id="IPR046342">
    <property type="entry name" value="CBS_dom_sf"/>
</dbReference>
<comment type="subcellular location">
    <subcellularLocation>
        <location evidence="9">Cell membrane</location>
        <topology evidence="9">Multi-pass membrane protein</topology>
    </subcellularLocation>
    <subcellularLocation>
        <location evidence="1">Membrane</location>
        <topology evidence="1">Multi-pass membrane protein</topology>
    </subcellularLocation>
</comment>
<evidence type="ECO:0000256" key="2">
    <source>
        <dbReference type="ARBA" id="ARBA00009749"/>
    </source>
</evidence>
<dbReference type="InterPro" id="IPR000644">
    <property type="entry name" value="CBS_dom"/>
</dbReference>
<dbReference type="SUPFAM" id="SSF161093">
    <property type="entry name" value="MgtE membrane domain-like"/>
    <property type="match status" value="1"/>
</dbReference>
<keyword evidence="3 9" id="KW-0813">Transport</keyword>
<dbReference type="CDD" id="cd04606">
    <property type="entry name" value="CBS_pair_Mg_transporter"/>
    <property type="match status" value="1"/>
</dbReference>
<dbReference type="InterPro" id="IPR006668">
    <property type="entry name" value="Mg_transptr_MgtE_intracell_dom"/>
</dbReference>
<comment type="subunit">
    <text evidence="9">Homodimer.</text>
</comment>
<keyword evidence="8" id="KW-0129">CBS domain</keyword>
<dbReference type="InterPro" id="IPR036739">
    <property type="entry name" value="SLC41_membr_dom_sf"/>
</dbReference>
<gene>
    <name evidence="11" type="primary">mgtE</name>
    <name evidence="11" type="ORF">OE105_13695</name>
</gene>
<evidence type="ECO:0000259" key="10">
    <source>
        <dbReference type="PROSITE" id="PS51371"/>
    </source>
</evidence>
<evidence type="ECO:0000313" key="11">
    <source>
        <dbReference type="EMBL" id="WAA12551.1"/>
    </source>
</evidence>
<keyword evidence="9" id="KW-0479">Metal-binding</keyword>
<dbReference type="InterPro" id="IPR006669">
    <property type="entry name" value="MgtE_transporter"/>
</dbReference>
<dbReference type="Proteomes" id="UP001164726">
    <property type="component" value="Chromosome"/>
</dbReference>
<feature type="transmembrane region" description="Helical" evidence="9">
    <location>
        <begin position="287"/>
        <end position="307"/>
    </location>
</feature>
<keyword evidence="7 9" id="KW-0472">Membrane</keyword>
<dbReference type="SUPFAM" id="SSF54631">
    <property type="entry name" value="CBS-domain pair"/>
    <property type="match status" value="1"/>
</dbReference>
<dbReference type="EMBL" id="CP106877">
    <property type="protein sequence ID" value="WAA12551.1"/>
    <property type="molecule type" value="Genomic_DNA"/>
</dbReference>
<dbReference type="AlphaFoldDB" id="A0A9E8M0Y2"/>
<dbReference type="PANTHER" id="PTHR43773">
    <property type="entry name" value="MAGNESIUM TRANSPORTER MGTE"/>
    <property type="match status" value="1"/>
</dbReference>
<evidence type="ECO:0000256" key="9">
    <source>
        <dbReference type="RuleBase" id="RU362011"/>
    </source>
</evidence>
<dbReference type="Gene3D" id="3.10.580.10">
    <property type="entry name" value="CBS-domain"/>
    <property type="match status" value="1"/>
</dbReference>
<dbReference type="PANTHER" id="PTHR43773:SF1">
    <property type="entry name" value="MAGNESIUM TRANSPORTER MGTE"/>
    <property type="match status" value="1"/>
</dbReference>
<protein>
    <recommendedName>
        <fullName evidence="9">Magnesium transporter MgtE</fullName>
    </recommendedName>
</protein>
<dbReference type="GO" id="GO:0015095">
    <property type="term" value="F:magnesium ion transmembrane transporter activity"/>
    <property type="evidence" value="ECO:0007669"/>
    <property type="project" value="UniProtKB-UniRule"/>
</dbReference>
<accession>A0A9E8M0Y2</accession>
<dbReference type="GO" id="GO:0046872">
    <property type="term" value="F:metal ion binding"/>
    <property type="evidence" value="ECO:0007669"/>
    <property type="project" value="UniProtKB-KW"/>
</dbReference>
<sequence>MHHLLSDEQLLLTVVKLLKENKKLELEHLLDELQPYDISKIYTNLPQKFKTRFLFHLNNHTLADVIQGMEDVDLQYEILNKLTIDKKGEVLNLMDNDDLASLLHDLPAEKAHALLKEMKHEESTIVQHIMKYPEETAGRLMTNRFVWIRNYYTVSEAVEKLKNFAEYAETINYLYVVDENRRLVGVVSYRDLLLAESNQKIKDVMYERVISVLAFTDQEEAARILERYDFLALPVVDENNVLLGIVTFDDMLDVIIKEADEDIEKLSASGKSIDFDTKASVAARRRLPWLVLLLIIGIFSGGIISYFEDTLNVVVALAFFMPMITAMTGNTGTQSLALVVRGLAGQEPDRKAIVKLIIREFFVSLIIGVVLGIIITLIAFIWQGNMYLGLVVGLSLFSAIIIGTLSGTVIPLILYRFKIDPAIASGPLITTLNDIFSLLMYFSIATAFLNKLL</sequence>
<keyword evidence="9" id="KW-1003">Cell membrane</keyword>
<dbReference type="KEGG" id="fhl:OE105_13695"/>
<keyword evidence="12" id="KW-1185">Reference proteome</keyword>
<evidence type="ECO:0000256" key="7">
    <source>
        <dbReference type="ARBA" id="ARBA00023136"/>
    </source>
</evidence>
<dbReference type="GO" id="GO:0005886">
    <property type="term" value="C:plasma membrane"/>
    <property type="evidence" value="ECO:0007669"/>
    <property type="project" value="UniProtKB-SubCell"/>
</dbReference>
<dbReference type="SUPFAM" id="SSF158791">
    <property type="entry name" value="MgtE N-terminal domain-like"/>
    <property type="match status" value="1"/>
</dbReference>
<dbReference type="InterPro" id="IPR006667">
    <property type="entry name" value="SLC41_membr_dom"/>
</dbReference>
<feature type="transmembrane region" description="Helical" evidence="9">
    <location>
        <begin position="313"/>
        <end position="340"/>
    </location>
</feature>
<feature type="domain" description="CBS" evidence="10">
    <location>
        <begin position="205"/>
        <end position="261"/>
    </location>
</feature>
<proteinExistence type="inferred from homology"/>
<evidence type="ECO:0000313" key="12">
    <source>
        <dbReference type="Proteomes" id="UP001164726"/>
    </source>
</evidence>